<protein>
    <recommendedName>
        <fullName evidence="3">Organic solvent tolerance-like N-terminal domain-containing protein</fullName>
    </recommendedName>
</protein>
<dbReference type="eggNOG" id="COG1452">
    <property type="taxonomic scope" value="Bacteria"/>
</dbReference>
<dbReference type="GO" id="GO:0009279">
    <property type="term" value="C:cell outer membrane"/>
    <property type="evidence" value="ECO:0007669"/>
    <property type="project" value="TreeGrafter"/>
</dbReference>
<dbReference type="PANTHER" id="PTHR36504">
    <property type="entry name" value="LIPOPOLYSACCHARIDE EXPORT SYSTEM PROTEIN LPTA"/>
    <property type="match status" value="1"/>
</dbReference>
<evidence type="ECO:0000313" key="5">
    <source>
        <dbReference type="Proteomes" id="UP000010467"/>
    </source>
</evidence>
<accession>L0A611</accession>
<feature type="signal peptide" evidence="2">
    <location>
        <begin position="1"/>
        <end position="20"/>
    </location>
</feature>
<dbReference type="EMBL" id="CP003382">
    <property type="protein sequence ID" value="AFZ68460.1"/>
    <property type="molecule type" value="Genomic_DNA"/>
</dbReference>
<evidence type="ECO:0000256" key="2">
    <source>
        <dbReference type="SAM" id="SignalP"/>
    </source>
</evidence>
<name>L0A611_DEIPD</name>
<keyword evidence="5" id="KW-1185">Reference proteome</keyword>
<dbReference type="OrthoDB" id="59791at2"/>
<dbReference type="PANTHER" id="PTHR36504:SF1">
    <property type="entry name" value="LIPOPOLYSACCHARIDE EXPORT SYSTEM PROTEIN LPTA"/>
    <property type="match status" value="1"/>
</dbReference>
<dbReference type="RefSeq" id="WP_015236761.1">
    <property type="nucleotide sequence ID" value="NC_019793.1"/>
</dbReference>
<keyword evidence="1 2" id="KW-0732">Signal</keyword>
<dbReference type="Proteomes" id="UP000010467">
    <property type="component" value="Chromosome"/>
</dbReference>
<dbReference type="Pfam" id="PF03968">
    <property type="entry name" value="LptD_N"/>
    <property type="match status" value="1"/>
</dbReference>
<dbReference type="GO" id="GO:0017089">
    <property type="term" value="F:glycolipid transfer activity"/>
    <property type="evidence" value="ECO:0007669"/>
    <property type="project" value="TreeGrafter"/>
</dbReference>
<dbReference type="AlphaFoldDB" id="L0A611"/>
<dbReference type="KEGG" id="dpd:Deipe_3010"/>
<reference evidence="5" key="1">
    <citation type="submission" date="2012-03" db="EMBL/GenBank/DDBJ databases">
        <title>Complete sequence of chromosome of Deinococcus peraridilitoris DSM 19664.</title>
        <authorList>
            <person name="Lucas S."/>
            <person name="Copeland A."/>
            <person name="Lapidus A."/>
            <person name="Glavina del Rio T."/>
            <person name="Dalin E."/>
            <person name="Tice H."/>
            <person name="Bruce D."/>
            <person name="Goodwin L."/>
            <person name="Pitluck S."/>
            <person name="Peters L."/>
            <person name="Mikhailova N."/>
            <person name="Lu M."/>
            <person name="Kyrpides N."/>
            <person name="Mavromatis K."/>
            <person name="Ivanova N."/>
            <person name="Brettin T."/>
            <person name="Detter J.C."/>
            <person name="Han C."/>
            <person name="Larimer F."/>
            <person name="Land M."/>
            <person name="Hauser L."/>
            <person name="Markowitz V."/>
            <person name="Cheng J.-F."/>
            <person name="Hugenholtz P."/>
            <person name="Woyke T."/>
            <person name="Wu D."/>
            <person name="Pukall R."/>
            <person name="Steenblock K."/>
            <person name="Brambilla E."/>
            <person name="Klenk H.-P."/>
            <person name="Eisen J.A."/>
        </authorList>
    </citation>
    <scope>NUCLEOTIDE SEQUENCE [LARGE SCALE GENOMIC DNA]</scope>
    <source>
        <strain evidence="5">DSM 19664 / LMG 22246 / CIP 109416 / KR-200</strain>
    </source>
</reference>
<sequence length="294" mass="31062">MKRIILIGAALASAAFAQQAKDRVVRFSPDIKFSGNLRTGPYNFTGSSSVPVTATISTMKISSLRAVLAAPNGTPITSAEGKRSADFMDSVTVVRGRLNAKGSALNYAEATGVGVLKGSASAVFAPEKQGDDPVNITAGEMSFDVDTDISTSKGSVKMVSGTQTGTSSTMVFDEKKELGFLTGDVQMNRAASGKQKALNVTGTEARLLTKNKLMYVKGKVRLVSGDITTTGDNMFYDDQKNLAVIVGNAVSVNAKDGTRVTGNVLEQRTDLGRVRQLTGGYQIPVDQFKLSNEK</sequence>
<dbReference type="Gene3D" id="2.60.450.10">
    <property type="entry name" value="Lipopolysaccharide (LPS) transport protein A like domain"/>
    <property type="match status" value="1"/>
</dbReference>
<feature type="chain" id="PRO_5003939611" description="Organic solvent tolerance-like N-terminal domain-containing protein" evidence="2">
    <location>
        <begin position="21"/>
        <end position="294"/>
    </location>
</feature>
<evidence type="ECO:0000259" key="3">
    <source>
        <dbReference type="Pfam" id="PF03968"/>
    </source>
</evidence>
<proteinExistence type="predicted"/>
<dbReference type="HOGENOM" id="CLU_065814_0_0_0"/>
<dbReference type="GO" id="GO:0030288">
    <property type="term" value="C:outer membrane-bounded periplasmic space"/>
    <property type="evidence" value="ECO:0007669"/>
    <property type="project" value="TreeGrafter"/>
</dbReference>
<gene>
    <name evidence="4" type="ordered locus">Deipe_3010</name>
</gene>
<dbReference type="GO" id="GO:0015920">
    <property type="term" value="P:lipopolysaccharide transport"/>
    <property type="evidence" value="ECO:0007669"/>
    <property type="project" value="TreeGrafter"/>
</dbReference>
<dbReference type="InterPro" id="IPR005653">
    <property type="entry name" value="OstA-like_N"/>
</dbReference>
<dbReference type="PATRIC" id="fig|937777.3.peg.3026"/>
<feature type="domain" description="Organic solvent tolerance-like N-terminal" evidence="3">
    <location>
        <begin position="135"/>
        <end position="270"/>
    </location>
</feature>
<dbReference type="STRING" id="937777.Deipe_3010"/>
<organism evidence="4 5">
    <name type="scientific">Deinococcus peraridilitoris (strain DSM 19664 / LMG 22246 / CIP 109416 / KR-200)</name>
    <dbReference type="NCBI Taxonomy" id="937777"/>
    <lineage>
        <taxon>Bacteria</taxon>
        <taxon>Thermotogati</taxon>
        <taxon>Deinococcota</taxon>
        <taxon>Deinococci</taxon>
        <taxon>Deinococcales</taxon>
        <taxon>Deinococcaceae</taxon>
        <taxon>Deinococcus</taxon>
    </lineage>
</organism>
<dbReference type="InterPro" id="IPR052037">
    <property type="entry name" value="LPS_export_LptA"/>
</dbReference>
<evidence type="ECO:0000313" key="4">
    <source>
        <dbReference type="EMBL" id="AFZ68460.1"/>
    </source>
</evidence>
<evidence type="ECO:0000256" key="1">
    <source>
        <dbReference type="ARBA" id="ARBA00022729"/>
    </source>
</evidence>